<reference evidence="1" key="1">
    <citation type="journal article" date="2014" name="Front. Microbiol.">
        <title>High frequency of phylogenetically diverse reductive dehalogenase-homologous genes in deep subseafloor sedimentary metagenomes.</title>
        <authorList>
            <person name="Kawai M."/>
            <person name="Futagami T."/>
            <person name="Toyoda A."/>
            <person name="Takaki Y."/>
            <person name="Nishi S."/>
            <person name="Hori S."/>
            <person name="Arai W."/>
            <person name="Tsubouchi T."/>
            <person name="Morono Y."/>
            <person name="Uchiyama I."/>
            <person name="Ito T."/>
            <person name="Fujiyama A."/>
            <person name="Inagaki F."/>
            <person name="Takami H."/>
        </authorList>
    </citation>
    <scope>NUCLEOTIDE SEQUENCE</scope>
    <source>
        <strain evidence="1">Expedition CK06-06</strain>
    </source>
</reference>
<dbReference type="AlphaFoldDB" id="X1EWF1"/>
<name>X1EWF1_9ZZZZ</name>
<feature type="non-terminal residue" evidence="1">
    <location>
        <position position="1"/>
    </location>
</feature>
<dbReference type="EMBL" id="BARU01003204">
    <property type="protein sequence ID" value="GAH21469.1"/>
    <property type="molecule type" value="Genomic_DNA"/>
</dbReference>
<organism evidence="1">
    <name type="scientific">marine sediment metagenome</name>
    <dbReference type="NCBI Taxonomy" id="412755"/>
    <lineage>
        <taxon>unclassified sequences</taxon>
        <taxon>metagenomes</taxon>
        <taxon>ecological metagenomes</taxon>
    </lineage>
</organism>
<sequence length="39" mass="4588">ISRKKVLDLYGIFSIRGFRAMLELYRLEAYLDIAGPHYV</sequence>
<accession>X1EWF1</accession>
<evidence type="ECO:0000313" key="1">
    <source>
        <dbReference type="EMBL" id="GAH21469.1"/>
    </source>
</evidence>
<gene>
    <name evidence="1" type="ORF">S03H2_07071</name>
</gene>
<protein>
    <submittedName>
        <fullName evidence="1">Uncharacterized protein</fullName>
    </submittedName>
</protein>
<proteinExistence type="predicted"/>
<comment type="caution">
    <text evidence="1">The sequence shown here is derived from an EMBL/GenBank/DDBJ whole genome shotgun (WGS) entry which is preliminary data.</text>
</comment>